<comment type="caution">
    <text evidence="1">The sequence shown here is derived from an EMBL/GenBank/DDBJ whole genome shotgun (WGS) entry which is preliminary data.</text>
</comment>
<evidence type="ECO:0000313" key="1">
    <source>
        <dbReference type="EMBL" id="GFU58892.1"/>
    </source>
</evidence>
<protein>
    <submittedName>
        <fullName evidence="1">Uncharacterized protein</fullName>
    </submittedName>
</protein>
<dbReference type="Proteomes" id="UP000887013">
    <property type="component" value="Unassembled WGS sequence"/>
</dbReference>
<organism evidence="1 2">
    <name type="scientific">Nephila pilipes</name>
    <name type="common">Giant wood spider</name>
    <name type="synonym">Nephila maculata</name>
    <dbReference type="NCBI Taxonomy" id="299642"/>
    <lineage>
        <taxon>Eukaryota</taxon>
        <taxon>Metazoa</taxon>
        <taxon>Ecdysozoa</taxon>
        <taxon>Arthropoda</taxon>
        <taxon>Chelicerata</taxon>
        <taxon>Arachnida</taxon>
        <taxon>Araneae</taxon>
        <taxon>Araneomorphae</taxon>
        <taxon>Entelegynae</taxon>
        <taxon>Araneoidea</taxon>
        <taxon>Nephilidae</taxon>
        <taxon>Nephila</taxon>
    </lineage>
</organism>
<accession>A0A8X6UMX4</accession>
<proteinExistence type="predicted"/>
<sequence length="161" mass="19212">MEMDQFVVRSSGFPVTHQVALYRTTVCQDVWFSVTGSRGRRMDEWIFFLDGQSDVGYSHSNRIFGNQDYVIMEPSPDFINFKQVCYDLQIYEVVREIVAECMIDWFRWRWHFWREACLGRRLGNQDLIRSYGPRIQRWRRRDRLGLSAPGSEKASARKEIV</sequence>
<evidence type="ECO:0000313" key="2">
    <source>
        <dbReference type="Proteomes" id="UP000887013"/>
    </source>
</evidence>
<keyword evidence="2" id="KW-1185">Reference proteome</keyword>
<dbReference type="EMBL" id="BMAW01040225">
    <property type="protein sequence ID" value="GFU58892.1"/>
    <property type="molecule type" value="Genomic_DNA"/>
</dbReference>
<reference evidence="1" key="1">
    <citation type="submission" date="2020-08" db="EMBL/GenBank/DDBJ databases">
        <title>Multicomponent nature underlies the extraordinary mechanical properties of spider dragline silk.</title>
        <authorList>
            <person name="Kono N."/>
            <person name="Nakamura H."/>
            <person name="Mori M."/>
            <person name="Yoshida Y."/>
            <person name="Ohtoshi R."/>
            <person name="Malay A.D."/>
            <person name="Moran D.A.P."/>
            <person name="Tomita M."/>
            <person name="Numata K."/>
            <person name="Arakawa K."/>
        </authorList>
    </citation>
    <scope>NUCLEOTIDE SEQUENCE</scope>
</reference>
<dbReference type="AlphaFoldDB" id="A0A8X6UMX4"/>
<gene>
    <name evidence="1" type="ORF">NPIL_402371</name>
</gene>
<name>A0A8X6UMX4_NEPPI</name>